<accession>A0A915NGW3</accession>
<dbReference type="AlphaFoldDB" id="A0A915NGW3"/>
<reference evidence="2" key="1">
    <citation type="submission" date="2022-11" db="UniProtKB">
        <authorList>
            <consortium name="WormBaseParasite"/>
        </authorList>
    </citation>
    <scope>IDENTIFICATION</scope>
</reference>
<name>A0A915NGW3_9BILA</name>
<evidence type="ECO:0000313" key="2">
    <source>
        <dbReference type="WBParaSite" id="scf7180000418559.g2571"/>
    </source>
</evidence>
<protein>
    <submittedName>
        <fullName evidence="2">Uncharacterized protein</fullName>
    </submittedName>
</protein>
<dbReference type="Proteomes" id="UP000887560">
    <property type="component" value="Unplaced"/>
</dbReference>
<dbReference type="WBParaSite" id="scf7180000418559.g2571">
    <property type="protein sequence ID" value="scf7180000418559.g2571"/>
    <property type="gene ID" value="scf7180000418559.g2571"/>
</dbReference>
<keyword evidence="1" id="KW-1185">Reference proteome</keyword>
<organism evidence="1 2">
    <name type="scientific">Meloidogyne floridensis</name>
    <dbReference type="NCBI Taxonomy" id="298350"/>
    <lineage>
        <taxon>Eukaryota</taxon>
        <taxon>Metazoa</taxon>
        <taxon>Ecdysozoa</taxon>
        <taxon>Nematoda</taxon>
        <taxon>Chromadorea</taxon>
        <taxon>Rhabditida</taxon>
        <taxon>Tylenchina</taxon>
        <taxon>Tylenchomorpha</taxon>
        <taxon>Tylenchoidea</taxon>
        <taxon>Meloidogynidae</taxon>
        <taxon>Meloidogyninae</taxon>
        <taxon>Meloidogyne</taxon>
    </lineage>
</organism>
<evidence type="ECO:0000313" key="1">
    <source>
        <dbReference type="Proteomes" id="UP000887560"/>
    </source>
</evidence>
<sequence length="338" mass="39197">MCLISENLNLENKIKQIKSDISRFLSDGCSENIPYINTPERLKMATLELNELELFGHMMGFMRKYLDFDMENNLRGEEKNYNFSRIDWDLPKKFNSLKINSLVNKNKKDLDISDDEEVIKEVVSETKIKGKPVEEDEDGILDIGLETHQASSSGTAYRTHSRSNSKNKGKGIAISPQYLIDTLYHLRLKMNEFTMKTKTNLWASQSPESFANFKMVIEKDLEELKIIKENTLISIEREGKIEGIIREFMKLKKINSFRKIIESRDDQNYLIKIIDAIVPEVNSCKDDILKHESIRYYELLSKTMIEINNNLNAGINSNTPFDRLNESDLDRIFGKSTE</sequence>
<proteinExistence type="predicted"/>